<keyword evidence="1" id="KW-0812">Transmembrane</keyword>
<reference evidence="2 3" key="1">
    <citation type="submission" date="2024-03" db="EMBL/GenBank/DDBJ databases">
        <title>The Acrasis kona genome and developmental transcriptomes reveal deep origins of eukaryotic multicellular pathways.</title>
        <authorList>
            <person name="Sheikh S."/>
            <person name="Fu C.-J."/>
            <person name="Brown M.W."/>
            <person name="Baldauf S.L."/>
        </authorList>
    </citation>
    <scope>NUCLEOTIDE SEQUENCE [LARGE SCALE GENOMIC DNA]</scope>
    <source>
        <strain evidence="2 3">ATCC MYA-3509</strain>
    </source>
</reference>
<name>A0AAW2ZI83_9EUKA</name>
<organism evidence="2 3">
    <name type="scientific">Acrasis kona</name>
    <dbReference type="NCBI Taxonomy" id="1008807"/>
    <lineage>
        <taxon>Eukaryota</taxon>
        <taxon>Discoba</taxon>
        <taxon>Heterolobosea</taxon>
        <taxon>Tetramitia</taxon>
        <taxon>Eutetramitia</taxon>
        <taxon>Acrasidae</taxon>
        <taxon>Acrasis</taxon>
    </lineage>
</organism>
<feature type="transmembrane region" description="Helical" evidence="1">
    <location>
        <begin position="6"/>
        <end position="33"/>
    </location>
</feature>
<feature type="transmembrane region" description="Helical" evidence="1">
    <location>
        <begin position="101"/>
        <end position="128"/>
    </location>
</feature>
<keyword evidence="1" id="KW-1133">Transmembrane helix</keyword>
<sequence length="202" mass="21835">MVSGTAISGIVVVVCFVVLGLINLAFAIYPFALSGAIKKNYNQDINISFVGINAKCLCLTSANILNGTGVVLLLSTFFCIVAIVGQAYRIMRSFQSEEQEIISWITLGITFVANFIFGIIATCIHIAFSTYTWRDNCNSLSGNTYYYYFEYAQTYAILHWVFPFGVGTIVAVVALVVALFVGGGAGFLKNKLSGVAANKNVV</sequence>
<accession>A0AAW2ZI83</accession>
<feature type="transmembrane region" description="Helical" evidence="1">
    <location>
        <begin position="70"/>
        <end position="89"/>
    </location>
</feature>
<evidence type="ECO:0000313" key="2">
    <source>
        <dbReference type="EMBL" id="KAL0488505.1"/>
    </source>
</evidence>
<dbReference type="EMBL" id="JAOPGA020001446">
    <property type="protein sequence ID" value="KAL0488505.1"/>
    <property type="molecule type" value="Genomic_DNA"/>
</dbReference>
<evidence type="ECO:0000313" key="3">
    <source>
        <dbReference type="Proteomes" id="UP001431209"/>
    </source>
</evidence>
<evidence type="ECO:0000256" key="1">
    <source>
        <dbReference type="SAM" id="Phobius"/>
    </source>
</evidence>
<keyword evidence="3" id="KW-1185">Reference proteome</keyword>
<dbReference type="Proteomes" id="UP001431209">
    <property type="component" value="Unassembled WGS sequence"/>
</dbReference>
<feature type="transmembrane region" description="Helical" evidence="1">
    <location>
        <begin position="157"/>
        <end position="181"/>
    </location>
</feature>
<protein>
    <submittedName>
        <fullName evidence="2">Potassium transport system protein kup</fullName>
    </submittedName>
</protein>
<keyword evidence="1" id="KW-0472">Membrane</keyword>
<proteinExistence type="predicted"/>
<comment type="caution">
    <text evidence="2">The sequence shown here is derived from an EMBL/GenBank/DDBJ whole genome shotgun (WGS) entry which is preliminary data.</text>
</comment>
<dbReference type="AlphaFoldDB" id="A0AAW2ZI83"/>
<gene>
    <name evidence="2" type="ORF">AKO1_008753</name>
</gene>